<feature type="transmembrane region" description="Helical" evidence="6">
    <location>
        <begin position="30"/>
        <end position="61"/>
    </location>
</feature>
<evidence type="ECO:0000256" key="6">
    <source>
        <dbReference type="SAM" id="Phobius"/>
    </source>
</evidence>
<keyword evidence="2" id="KW-1003">Cell membrane</keyword>
<evidence type="ECO:0000256" key="2">
    <source>
        <dbReference type="ARBA" id="ARBA00022475"/>
    </source>
</evidence>
<dbReference type="Gene3D" id="2.60.120.260">
    <property type="entry name" value="Galactose-binding domain-like"/>
    <property type="match status" value="1"/>
</dbReference>
<evidence type="ECO:0000256" key="5">
    <source>
        <dbReference type="ARBA" id="ARBA00023136"/>
    </source>
</evidence>
<dbReference type="InterPro" id="IPR041017">
    <property type="entry name" value="Thioredoxin_10"/>
</dbReference>
<feature type="domain" description="Thioredoxin" evidence="7">
    <location>
        <begin position="172"/>
        <end position="319"/>
    </location>
</feature>
<dbReference type="PANTHER" id="PTHR46388:SF2">
    <property type="entry name" value="NHL REPEAT-CONTAINING PROTEIN 2"/>
    <property type="match status" value="1"/>
</dbReference>
<dbReference type="SUPFAM" id="SSF52833">
    <property type="entry name" value="Thioredoxin-like"/>
    <property type="match status" value="1"/>
</dbReference>
<dbReference type="Pfam" id="PF13905">
    <property type="entry name" value="Thioredoxin_8"/>
    <property type="match status" value="1"/>
</dbReference>
<evidence type="ECO:0000256" key="4">
    <source>
        <dbReference type="ARBA" id="ARBA00022989"/>
    </source>
</evidence>
<evidence type="ECO:0000313" key="8">
    <source>
        <dbReference type="EMBL" id="OGD83027.1"/>
    </source>
</evidence>
<evidence type="ECO:0000259" key="7">
    <source>
        <dbReference type="PROSITE" id="PS51352"/>
    </source>
</evidence>
<dbReference type="InterPro" id="IPR003834">
    <property type="entry name" value="Cyt_c_assmbl_TM_dom"/>
</dbReference>
<evidence type="ECO:0000256" key="3">
    <source>
        <dbReference type="ARBA" id="ARBA00022692"/>
    </source>
</evidence>
<accession>A0A1F5FTT5</accession>
<keyword evidence="5 6" id="KW-0472">Membrane</keyword>
<dbReference type="InterPro" id="IPR013766">
    <property type="entry name" value="Thioredoxin_domain"/>
</dbReference>
<protein>
    <recommendedName>
        <fullName evidence="7">Thioredoxin domain-containing protein</fullName>
    </recommendedName>
</protein>
<dbReference type="Pfam" id="PF17991">
    <property type="entry name" value="Thioredoxin_10"/>
    <property type="match status" value="1"/>
</dbReference>
<evidence type="ECO:0000313" key="9">
    <source>
        <dbReference type="Proteomes" id="UP000179237"/>
    </source>
</evidence>
<dbReference type="PROSITE" id="PS51352">
    <property type="entry name" value="THIOREDOXIN_2"/>
    <property type="match status" value="1"/>
</dbReference>
<dbReference type="Proteomes" id="UP000179237">
    <property type="component" value="Unassembled WGS sequence"/>
</dbReference>
<dbReference type="InterPro" id="IPR036249">
    <property type="entry name" value="Thioredoxin-like_sf"/>
</dbReference>
<reference evidence="8 9" key="1">
    <citation type="journal article" date="2016" name="Nat. Commun.">
        <title>Thousands of microbial genomes shed light on interconnected biogeochemical processes in an aquifer system.</title>
        <authorList>
            <person name="Anantharaman K."/>
            <person name="Brown C.T."/>
            <person name="Hug L.A."/>
            <person name="Sharon I."/>
            <person name="Castelle C.J."/>
            <person name="Probst A.J."/>
            <person name="Thomas B.C."/>
            <person name="Singh A."/>
            <person name="Wilkins M.J."/>
            <person name="Karaoz U."/>
            <person name="Brodie E.L."/>
            <person name="Williams K.H."/>
            <person name="Hubbard S.S."/>
            <person name="Banfield J.F."/>
        </authorList>
    </citation>
    <scope>NUCLEOTIDE SEQUENCE [LARGE SCALE GENOMIC DNA]</scope>
</reference>
<comment type="caution">
    <text evidence="8">The sequence shown here is derived from an EMBL/GenBank/DDBJ whole genome shotgun (WGS) entry which is preliminary data.</text>
</comment>
<sequence>MLSSHFQAVVEKAFSVLANKVPQVNPKSNGYWAGFLVGLSLGLIWTPCVGPILASVITLALTGTVTFNAFLITFFYALGTAIPMFTVMVGGSKVLTRIPLLAKNASKIQKSFGILTIFIAIAIFKNWDRNFQSFVLTKFPNYGASLTRIEERGNLSVLTGVSEQDKKSSQDLPVIKKAPDIIAGGQWLNTQAPLSLSGNLKDKVVLVDFWTYTCINCIRTLPYLKNWHQKYQKDGLVIVGVHSPEFEFEKDLENLSKAVVDFDIRYPVVQDNNFATWRAYKNSYWPAKYLIDGQGNLRYYHFGEGSYDETESAIQELLKEIGASPSSQINNVKSQNFSQTPEIYLGFGRGDIGYATKKETYQKQTAPKNIGKNQVAYNGNWLFSQEFAQSDTASELLLNFSAKDIFLVMHPVSGSAEVEIYLDDIFEKKITVNQNKLYEILKLQEPGRHTLKLKFPDKKIKLFAFTFG</sequence>
<gene>
    <name evidence="8" type="ORF">A2572_01040</name>
</gene>
<feature type="transmembrane region" description="Helical" evidence="6">
    <location>
        <begin position="67"/>
        <end position="90"/>
    </location>
</feature>
<dbReference type="GO" id="GO:0005886">
    <property type="term" value="C:plasma membrane"/>
    <property type="evidence" value="ECO:0007669"/>
    <property type="project" value="UniProtKB-SubCell"/>
</dbReference>
<dbReference type="CDD" id="cd03012">
    <property type="entry name" value="TlpA_like_DipZ_like"/>
    <property type="match status" value="1"/>
</dbReference>
<evidence type="ECO:0000256" key="1">
    <source>
        <dbReference type="ARBA" id="ARBA00004651"/>
    </source>
</evidence>
<dbReference type="PANTHER" id="PTHR46388">
    <property type="entry name" value="NHL REPEAT-CONTAINING PROTEIN 2"/>
    <property type="match status" value="1"/>
</dbReference>
<dbReference type="AlphaFoldDB" id="A0A1F5FTT5"/>
<organism evidence="8 9">
    <name type="scientific">Candidatus Collierbacteria bacterium RIFOXYD1_FULL_40_9</name>
    <dbReference type="NCBI Taxonomy" id="1817731"/>
    <lineage>
        <taxon>Bacteria</taxon>
        <taxon>Candidatus Collieribacteriota</taxon>
    </lineage>
</organism>
<comment type="subcellular location">
    <subcellularLocation>
        <location evidence="1">Cell membrane</location>
        <topology evidence="1">Multi-pass membrane protein</topology>
    </subcellularLocation>
</comment>
<dbReference type="Pfam" id="PF02683">
    <property type="entry name" value="DsbD_TM"/>
    <property type="match status" value="1"/>
</dbReference>
<keyword evidence="4 6" id="KW-1133">Transmembrane helix</keyword>
<proteinExistence type="predicted"/>
<dbReference type="EMBL" id="MFAQ01000031">
    <property type="protein sequence ID" value="OGD83027.1"/>
    <property type="molecule type" value="Genomic_DNA"/>
</dbReference>
<dbReference type="Gene3D" id="3.40.30.10">
    <property type="entry name" value="Glutaredoxin"/>
    <property type="match status" value="1"/>
</dbReference>
<name>A0A1F5FTT5_9BACT</name>
<dbReference type="GO" id="GO:0017004">
    <property type="term" value="P:cytochrome complex assembly"/>
    <property type="evidence" value="ECO:0007669"/>
    <property type="project" value="InterPro"/>
</dbReference>
<keyword evidence="3 6" id="KW-0812">Transmembrane</keyword>
<dbReference type="InterPro" id="IPR012336">
    <property type="entry name" value="Thioredoxin-like_fold"/>
</dbReference>